<organism evidence="1">
    <name type="scientific">freshwater metagenome</name>
    <dbReference type="NCBI Taxonomy" id="449393"/>
    <lineage>
        <taxon>unclassified sequences</taxon>
        <taxon>metagenomes</taxon>
        <taxon>ecological metagenomes</taxon>
    </lineage>
</organism>
<name>A0A6J6QRS9_9ZZZZ</name>
<protein>
    <submittedName>
        <fullName evidence="1">Unannotated protein</fullName>
    </submittedName>
</protein>
<dbReference type="AlphaFoldDB" id="A0A6J6QRS9"/>
<evidence type="ECO:0000313" key="1">
    <source>
        <dbReference type="EMBL" id="CAB4714461.1"/>
    </source>
</evidence>
<dbReference type="EMBL" id="CAEZXZ010000201">
    <property type="protein sequence ID" value="CAB4714461.1"/>
    <property type="molecule type" value="Genomic_DNA"/>
</dbReference>
<accession>A0A6J6QRS9</accession>
<reference evidence="1" key="1">
    <citation type="submission" date="2020-05" db="EMBL/GenBank/DDBJ databases">
        <authorList>
            <person name="Chiriac C."/>
            <person name="Salcher M."/>
            <person name="Ghai R."/>
            <person name="Kavagutti S V."/>
        </authorList>
    </citation>
    <scope>NUCLEOTIDE SEQUENCE</scope>
</reference>
<sequence>MLLGCNNLAAGQCLPCCRSGLLEGSNAVLHGADKRELGGIWVGLMDPGKCTWCGILCVNHTVHVKEILVQLSRAGAATVEGKDASFLEDRDDGFRRCAV</sequence>
<gene>
    <name evidence="1" type="ORF">UFOPK2625_01195</name>
</gene>
<proteinExistence type="predicted"/>